<dbReference type="InterPro" id="IPR023214">
    <property type="entry name" value="HAD_sf"/>
</dbReference>
<dbReference type="GO" id="GO:0005737">
    <property type="term" value="C:cytoplasm"/>
    <property type="evidence" value="ECO:0007669"/>
    <property type="project" value="TreeGrafter"/>
</dbReference>
<evidence type="ECO:0000313" key="1">
    <source>
        <dbReference type="EMBL" id="BAB04793.1"/>
    </source>
</evidence>
<name>Q9KDY7_HALH5</name>
<dbReference type="Pfam" id="PF13242">
    <property type="entry name" value="Hydrolase_like"/>
    <property type="match status" value="1"/>
</dbReference>
<dbReference type="Pfam" id="PF13344">
    <property type="entry name" value="Hydrolase_6"/>
    <property type="match status" value="1"/>
</dbReference>
<dbReference type="AlphaFoldDB" id="Q9KDY7"/>
<reference evidence="1 2" key="1">
    <citation type="journal article" date="2000" name="Nucleic Acids Res.">
        <title>Complete genome sequence of the alkaliphilic bacterium Bacillus halodurans and genomic sequence comparison with Bacillus subtilis.</title>
        <authorList>
            <person name="Takami H."/>
            <person name="Nakasone K."/>
            <person name="Takaki Y."/>
            <person name="Maeno G."/>
            <person name="Sasaki R."/>
            <person name="Masui N."/>
            <person name="Fuji F."/>
            <person name="Hirama C."/>
            <person name="Nakamura Y."/>
            <person name="Ogasawara N."/>
            <person name="Kuhara S."/>
            <person name="Horikoshi K."/>
        </authorList>
    </citation>
    <scope>NUCLEOTIDE SEQUENCE [LARGE SCALE GENOMIC DNA]</scope>
    <source>
        <strain evidence="2">ATCC BAA-125 / DSM 18197 / FERM 7344 / JCM 9153 / C-125</strain>
    </source>
</reference>
<accession>Q9KDY7</accession>
<dbReference type="InterPro" id="IPR036412">
    <property type="entry name" value="HAD-like_sf"/>
</dbReference>
<dbReference type="HOGENOM" id="CLU_043473_1_2_9"/>
<dbReference type="InterPro" id="IPR006357">
    <property type="entry name" value="HAD-SF_hydro_IIA"/>
</dbReference>
<dbReference type="Proteomes" id="UP000001258">
    <property type="component" value="Chromosome"/>
</dbReference>
<dbReference type="Gene3D" id="3.40.50.1000">
    <property type="entry name" value="HAD superfamily/HAD-like"/>
    <property type="match status" value="2"/>
</dbReference>
<dbReference type="SUPFAM" id="SSF56784">
    <property type="entry name" value="HAD-like"/>
    <property type="match status" value="1"/>
</dbReference>
<dbReference type="EMBL" id="BA000004">
    <property type="protein sequence ID" value="BAB04793.1"/>
    <property type="molecule type" value="Genomic_DNA"/>
</dbReference>
<proteinExistence type="predicted"/>
<sequence>MKEYRTYFFDLDGTLVNGKTLFPYAKEIIAELTAQKKQLYFLTNHPIRSRKELKQHLQQMGLTVSMQQLLTPTLAILEYFGEKQGPVSLYIVGSPMIKEEISREGLHLFHSSRDPVRGEVYVILGMAPNIGYNQLQEAFFLLQQGARLVLLNPDLFCPTPNGLLLDTGSIARVLMNEKMDIHQAETVGKPSIWMQQVLLKKIRHARSKSVMIGDSLTSDIAIGQAVGIDTVLLYSGVTKKSSLEFVKQKPTYEYDSLKQLYEALKEVRYV</sequence>
<dbReference type="PANTHER" id="PTHR19288">
    <property type="entry name" value="4-NITROPHENYLPHOSPHATASE-RELATED"/>
    <property type="match status" value="1"/>
</dbReference>
<dbReference type="NCBIfam" id="TIGR01460">
    <property type="entry name" value="HAD-SF-IIA"/>
    <property type="match status" value="1"/>
</dbReference>
<keyword evidence="2" id="KW-1185">Reference proteome</keyword>
<dbReference type="RefSeq" id="WP_010897244.1">
    <property type="nucleotide sequence ID" value="NC_002570.2"/>
</dbReference>
<dbReference type="PANTHER" id="PTHR19288:SF46">
    <property type="entry name" value="HALOACID DEHALOGENASE-LIKE HYDROLASE DOMAIN-CONTAINING PROTEIN 2"/>
    <property type="match status" value="1"/>
</dbReference>
<dbReference type="STRING" id="272558.gene:10726968"/>
<dbReference type="PIR" id="B83784">
    <property type="entry name" value="B83784"/>
</dbReference>
<dbReference type="KEGG" id="bha:BH1074"/>
<organism evidence="1 2">
    <name type="scientific">Halalkalibacterium halodurans (strain ATCC BAA-125 / DSM 18197 / FERM 7344 / JCM 9153 / C-125)</name>
    <name type="common">Bacillus halodurans</name>
    <dbReference type="NCBI Taxonomy" id="272558"/>
    <lineage>
        <taxon>Bacteria</taxon>
        <taxon>Bacillati</taxon>
        <taxon>Bacillota</taxon>
        <taxon>Bacilli</taxon>
        <taxon>Bacillales</taxon>
        <taxon>Bacillaceae</taxon>
        <taxon>Halalkalibacterium (ex Joshi et al. 2022)</taxon>
    </lineage>
</organism>
<gene>
    <name evidence="1" type="ordered locus">BH1074</name>
</gene>
<evidence type="ECO:0000313" key="2">
    <source>
        <dbReference type="Proteomes" id="UP000001258"/>
    </source>
</evidence>
<dbReference type="eggNOG" id="COG0647">
    <property type="taxonomic scope" value="Bacteria"/>
</dbReference>
<dbReference type="GO" id="GO:0016791">
    <property type="term" value="F:phosphatase activity"/>
    <property type="evidence" value="ECO:0007669"/>
    <property type="project" value="TreeGrafter"/>
</dbReference>
<protein>
    <submittedName>
        <fullName evidence="1">BH1074 protein</fullName>
    </submittedName>
</protein>